<dbReference type="Proteomes" id="UP000318834">
    <property type="component" value="Unassembled WGS sequence"/>
</dbReference>
<evidence type="ECO:0000313" key="1">
    <source>
        <dbReference type="EMBL" id="TMI76863.1"/>
    </source>
</evidence>
<gene>
    <name evidence="1" type="ORF">E6H05_02345</name>
</gene>
<evidence type="ECO:0000313" key="2">
    <source>
        <dbReference type="Proteomes" id="UP000318834"/>
    </source>
</evidence>
<name>A0A537J012_9BACT</name>
<reference evidence="1 2" key="1">
    <citation type="journal article" date="2019" name="Nat. Microbiol.">
        <title>Mediterranean grassland soil C-N compound turnover is dependent on rainfall and depth, and is mediated by genomically divergent microorganisms.</title>
        <authorList>
            <person name="Diamond S."/>
            <person name="Andeer P.F."/>
            <person name="Li Z."/>
            <person name="Crits-Christoph A."/>
            <person name="Burstein D."/>
            <person name="Anantharaman K."/>
            <person name="Lane K.R."/>
            <person name="Thomas B.C."/>
            <person name="Pan C."/>
            <person name="Northen T.R."/>
            <person name="Banfield J.F."/>
        </authorList>
    </citation>
    <scope>NUCLEOTIDE SEQUENCE [LARGE SCALE GENOMIC DNA]</scope>
    <source>
        <strain evidence="1">NP_8</strain>
    </source>
</reference>
<organism evidence="1 2">
    <name type="scientific">Candidatus Segetimicrobium genomatis</name>
    <dbReference type="NCBI Taxonomy" id="2569760"/>
    <lineage>
        <taxon>Bacteria</taxon>
        <taxon>Bacillati</taxon>
        <taxon>Candidatus Sysuimicrobiota</taxon>
        <taxon>Candidatus Sysuimicrobiia</taxon>
        <taxon>Candidatus Sysuimicrobiales</taxon>
        <taxon>Candidatus Segetimicrobiaceae</taxon>
        <taxon>Candidatus Segetimicrobium</taxon>
    </lineage>
</organism>
<accession>A0A537J012</accession>
<dbReference type="EMBL" id="VBAP01000009">
    <property type="protein sequence ID" value="TMI76863.1"/>
    <property type="molecule type" value="Genomic_DNA"/>
</dbReference>
<comment type="caution">
    <text evidence="1">The sequence shown here is derived from an EMBL/GenBank/DDBJ whole genome shotgun (WGS) entry which is preliminary data.</text>
</comment>
<proteinExistence type="predicted"/>
<protein>
    <submittedName>
        <fullName evidence="1">Uncharacterized protein</fullName>
    </submittedName>
</protein>
<sequence>MKNRGVAVLLTFWMATSGALLLSSMAFGGGRTEVEQIVTRPYERLTEVIREVERAARDFLGGGGRGSGGGSGRVRDCGCL</sequence>
<dbReference type="AlphaFoldDB" id="A0A537J012"/>